<sequence>MTNVGRLPDPGQVLLPLKEVKFQGITFLEDEQLRKLCEADLSTLESLSLESLSLEVNNLCSMPLLCRAVSAAKCPALQSLEVGVNTLFGCNDDMTLDLFGNASLGVFFQGIPPVQSLTLSIVGPSLVTTIPLTTALARSLRTLDVSIGGPWHVDTPDLDLSSIPRLECLKSLTLVGLNRGSASHFGAQMVSVLGKCRSLRSLAFDLWSNKKEGAHEEWAEVLNCIAEAAPPTLTDLKVEASPTTLADEETRDLSILFCQSGFSRRLRKLECELGAEEKDLLGFVFRGWEDLEELTLIWGSGYQSPEECLPATVEITCPSLRTLNVRSLGYLELIVREDLSRFFRPVLERLYKHEVVEL</sequence>
<evidence type="ECO:0000313" key="1">
    <source>
        <dbReference type="EMBL" id="GAQ86673.1"/>
    </source>
</evidence>
<dbReference type="InterPro" id="IPR032675">
    <property type="entry name" value="LRR_dom_sf"/>
</dbReference>
<gene>
    <name evidence="1" type="ORF">KFL_003030160</name>
</gene>
<keyword evidence="2" id="KW-1185">Reference proteome</keyword>
<proteinExistence type="predicted"/>
<dbReference type="SUPFAM" id="SSF52047">
    <property type="entry name" value="RNI-like"/>
    <property type="match status" value="1"/>
</dbReference>
<dbReference type="Gene3D" id="3.80.10.10">
    <property type="entry name" value="Ribonuclease Inhibitor"/>
    <property type="match status" value="1"/>
</dbReference>
<organism evidence="1 2">
    <name type="scientific">Klebsormidium nitens</name>
    <name type="common">Green alga</name>
    <name type="synonym">Ulothrix nitens</name>
    <dbReference type="NCBI Taxonomy" id="105231"/>
    <lineage>
        <taxon>Eukaryota</taxon>
        <taxon>Viridiplantae</taxon>
        <taxon>Streptophyta</taxon>
        <taxon>Klebsormidiophyceae</taxon>
        <taxon>Klebsormidiales</taxon>
        <taxon>Klebsormidiaceae</taxon>
        <taxon>Klebsormidium</taxon>
    </lineage>
</organism>
<name>A0A1Y1I816_KLENI</name>
<accession>A0A1Y1I816</accession>
<dbReference type="AlphaFoldDB" id="A0A1Y1I816"/>
<protein>
    <submittedName>
        <fullName evidence="1">Uncharacterized protein</fullName>
    </submittedName>
</protein>
<dbReference type="Proteomes" id="UP000054558">
    <property type="component" value="Unassembled WGS sequence"/>
</dbReference>
<reference evidence="1 2" key="1">
    <citation type="journal article" date="2014" name="Nat. Commun.">
        <title>Klebsormidium flaccidum genome reveals primary factors for plant terrestrial adaptation.</title>
        <authorList>
            <person name="Hori K."/>
            <person name="Maruyama F."/>
            <person name="Fujisawa T."/>
            <person name="Togashi T."/>
            <person name="Yamamoto N."/>
            <person name="Seo M."/>
            <person name="Sato S."/>
            <person name="Yamada T."/>
            <person name="Mori H."/>
            <person name="Tajima N."/>
            <person name="Moriyama T."/>
            <person name="Ikeuchi M."/>
            <person name="Watanabe M."/>
            <person name="Wada H."/>
            <person name="Kobayashi K."/>
            <person name="Saito M."/>
            <person name="Masuda T."/>
            <person name="Sasaki-Sekimoto Y."/>
            <person name="Mashiguchi K."/>
            <person name="Awai K."/>
            <person name="Shimojima M."/>
            <person name="Masuda S."/>
            <person name="Iwai M."/>
            <person name="Nobusawa T."/>
            <person name="Narise T."/>
            <person name="Kondo S."/>
            <person name="Saito H."/>
            <person name="Sato R."/>
            <person name="Murakawa M."/>
            <person name="Ihara Y."/>
            <person name="Oshima-Yamada Y."/>
            <person name="Ohtaka K."/>
            <person name="Satoh M."/>
            <person name="Sonobe K."/>
            <person name="Ishii M."/>
            <person name="Ohtani R."/>
            <person name="Kanamori-Sato M."/>
            <person name="Honoki R."/>
            <person name="Miyazaki D."/>
            <person name="Mochizuki H."/>
            <person name="Umetsu J."/>
            <person name="Higashi K."/>
            <person name="Shibata D."/>
            <person name="Kamiya Y."/>
            <person name="Sato N."/>
            <person name="Nakamura Y."/>
            <person name="Tabata S."/>
            <person name="Ida S."/>
            <person name="Kurokawa K."/>
            <person name="Ohta H."/>
        </authorList>
    </citation>
    <scope>NUCLEOTIDE SEQUENCE [LARGE SCALE GENOMIC DNA]</scope>
    <source>
        <strain evidence="1 2">NIES-2285</strain>
    </source>
</reference>
<dbReference type="EMBL" id="DF237252">
    <property type="protein sequence ID" value="GAQ86673.1"/>
    <property type="molecule type" value="Genomic_DNA"/>
</dbReference>
<evidence type="ECO:0000313" key="2">
    <source>
        <dbReference type="Proteomes" id="UP000054558"/>
    </source>
</evidence>